<keyword evidence="3" id="KW-1133">Transmembrane helix</keyword>
<keyword evidence="6" id="KW-1185">Reference proteome</keyword>
<dbReference type="Pfam" id="PF13962">
    <property type="entry name" value="PGG"/>
    <property type="match status" value="1"/>
</dbReference>
<dbReference type="InParanoid" id="A0A7N2MVK3"/>
<dbReference type="GO" id="GO:0016020">
    <property type="term" value="C:membrane"/>
    <property type="evidence" value="ECO:0007669"/>
    <property type="project" value="TreeGrafter"/>
</dbReference>
<feature type="compositionally biased region" description="Acidic residues" evidence="2">
    <location>
        <begin position="25"/>
        <end position="34"/>
    </location>
</feature>
<dbReference type="Gramene" id="QL11p014782:mrna">
    <property type="protein sequence ID" value="QL11p014782:mrna"/>
    <property type="gene ID" value="QL11p014782"/>
</dbReference>
<reference evidence="5" key="2">
    <citation type="submission" date="2021-01" db="UniProtKB">
        <authorList>
            <consortium name="EnsemblPlants"/>
        </authorList>
    </citation>
    <scope>IDENTIFICATION</scope>
</reference>
<evidence type="ECO:0000313" key="5">
    <source>
        <dbReference type="EnsemblPlants" id="QL11p014782:mrna"/>
    </source>
</evidence>
<keyword evidence="3" id="KW-0812">Transmembrane</keyword>
<dbReference type="InterPro" id="IPR002110">
    <property type="entry name" value="Ankyrin_rpt"/>
</dbReference>
<dbReference type="PANTHER" id="PTHR24177">
    <property type="entry name" value="CASKIN"/>
    <property type="match status" value="1"/>
</dbReference>
<reference evidence="5 6" key="1">
    <citation type="journal article" date="2016" name="G3 (Bethesda)">
        <title>First Draft Assembly and Annotation of the Genome of a California Endemic Oak Quercus lobata Nee (Fagaceae).</title>
        <authorList>
            <person name="Sork V.L."/>
            <person name="Fitz-Gibbon S.T."/>
            <person name="Puiu D."/>
            <person name="Crepeau M."/>
            <person name="Gugger P.F."/>
            <person name="Sherman R."/>
            <person name="Stevens K."/>
            <person name="Langley C.H."/>
            <person name="Pellegrini M."/>
            <person name="Salzberg S.L."/>
        </authorList>
    </citation>
    <scope>NUCLEOTIDE SEQUENCE [LARGE SCALE GENOMIC DNA]</scope>
    <source>
        <strain evidence="5 6">cv. SW786</strain>
    </source>
</reference>
<evidence type="ECO:0000313" key="6">
    <source>
        <dbReference type="Proteomes" id="UP000594261"/>
    </source>
</evidence>
<evidence type="ECO:0000256" key="2">
    <source>
        <dbReference type="SAM" id="MobiDB-lite"/>
    </source>
</evidence>
<dbReference type="Gene3D" id="1.25.40.20">
    <property type="entry name" value="Ankyrin repeat-containing domain"/>
    <property type="match status" value="2"/>
</dbReference>
<dbReference type="Pfam" id="PF12796">
    <property type="entry name" value="Ank_2"/>
    <property type="match status" value="1"/>
</dbReference>
<dbReference type="EMBL" id="LRBV02000011">
    <property type="status" value="NOT_ANNOTATED_CDS"/>
    <property type="molecule type" value="Genomic_DNA"/>
</dbReference>
<accession>A0A7N2MVK3</accession>
<dbReference type="SMART" id="SM00248">
    <property type="entry name" value="ANK"/>
    <property type="match status" value="5"/>
</dbReference>
<keyword evidence="3" id="KW-0472">Membrane</keyword>
<feature type="region of interest" description="Disordered" evidence="2">
    <location>
        <begin position="1"/>
        <end position="49"/>
    </location>
</feature>
<dbReference type="Proteomes" id="UP000594261">
    <property type="component" value="Chromosome 11"/>
</dbReference>
<dbReference type="AlphaFoldDB" id="A0A7N2MVK3"/>
<dbReference type="SUPFAM" id="SSF48403">
    <property type="entry name" value="Ankyrin repeat"/>
    <property type="match status" value="1"/>
</dbReference>
<feature type="transmembrane region" description="Helical" evidence="3">
    <location>
        <begin position="582"/>
        <end position="605"/>
    </location>
</feature>
<protein>
    <recommendedName>
        <fullName evidence="4">PGG domain-containing protein</fullName>
    </recommendedName>
</protein>
<dbReference type="PROSITE" id="PS50088">
    <property type="entry name" value="ANK_REPEAT"/>
    <property type="match status" value="1"/>
</dbReference>
<evidence type="ECO:0000256" key="1">
    <source>
        <dbReference type="PROSITE-ProRule" id="PRU00023"/>
    </source>
</evidence>
<sequence>MSHSQTVSAGEDMVMERKGSPNEPGEVEETDEVEETNRHCASETQNQRQTKSIEDGVLLNWHANFGSTLDNCVILGSRTVLRSAVSVTNFGVVGVWLSDSGFVVEIVVRLKIGGGDYSVWLGSSGWGCVWMGDGGSGLCVGQKRFQYLNSCVLLYQASFKGNWQAAKDLLRLYPGMVRDPITEGGDTALHIAAAANHPNFVKELLKLMKKEELEITNKYGQTALYFAAASGNVIIAEEMVEKNDKLTLIRIKSREKKFTPLYVAALLGRREMVSFLFDKTPFKDLSCGRRGERFDLLVATISNDWYDIALRIMQKDKRLATAKHINGKTALYELARKSFAIGSKSQLSLPKRCLDSWFKGIYKKDLMKTLARQLVEDLWREVRLLHGKQFSDHVKTFLFEAAKMGNAELLIIAIRSYPDLIWRKDAEGRSIFHIAVLYRQETVFNLIYEIGVIKDMILTYIDGENQNILHLAGKLAPPSRLNMVSGAALQMQRELLWFEEVEKIVLPSTVEMKDEEGKMPWDLFTETHNDLKTRGERWMKDTANYCMVVATLIATVVFAAAFTVPGGNKGDTGIPVFSKSKWFVVFFISDAVALLCSSTSILMFLSILTSRFAEKDFLYAPGKLVFGLTALFMSIGGMVAAFSATCILVYEREISWLPLVIIASAGFPVALFILLHRQLVVDAIYSCWSGLLLGPSKSKFFFFGRKRRLF</sequence>
<dbReference type="InterPro" id="IPR036770">
    <property type="entry name" value="Ankyrin_rpt-contain_sf"/>
</dbReference>
<dbReference type="EnsemblPlants" id="QL11p014782:mrna">
    <property type="protein sequence ID" value="QL11p014782:mrna"/>
    <property type="gene ID" value="QL11p014782"/>
</dbReference>
<evidence type="ECO:0000256" key="3">
    <source>
        <dbReference type="SAM" id="Phobius"/>
    </source>
</evidence>
<feature type="transmembrane region" description="Helical" evidence="3">
    <location>
        <begin position="542"/>
        <end position="562"/>
    </location>
</feature>
<dbReference type="PANTHER" id="PTHR24177:SF292">
    <property type="entry name" value="ANKYRIN REPEAT FAMILY PROTEIN-RELATED"/>
    <property type="match status" value="1"/>
</dbReference>
<keyword evidence="1" id="KW-0040">ANK repeat</keyword>
<dbReference type="PROSITE" id="PS50297">
    <property type="entry name" value="ANK_REP_REGION"/>
    <property type="match status" value="1"/>
</dbReference>
<name>A0A7N2MVK3_QUELO</name>
<feature type="transmembrane region" description="Helical" evidence="3">
    <location>
        <begin position="656"/>
        <end position="675"/>
    </location>
</feature>
<feature type="domain" description="PGG" evidence="4">
    <location>
        <begin position="537"/>
        <end position="648"/>
    </location>
</feature>
<evidence type="ECO:0000259" key="4">
    <source>
        <dbReference type="Pfam" id="PF13962"/>
    </source>
</evidence>
<organism evidence="5 6">
    <name type="scientific">Quercus lobata</name>
    <name type="common">Valley oak</name>
    <dbReference type="NCBI Taxonomy" id="97700"/>
    <lineage>
        <taxon>Eukaryota</taxon>
        <taxon>Viridiplantae</taxon>
        <taxon>Streptophyta</taxon>
        <taxon>Embryophyta</taxon>
        <taxon>Tracheophyta</taxon>
        <taxon>Spermatophyta</taxon>
        <taxon>Magnoliopsida</taxon>
        <taxon>eudicotyledons</taxon>
        <taxon>Gunneridae</taxon>
        <taxon>Pentapetalae</taxon>
        <taxon>rosids</taxon>
        <taxon>fabids</taxon>
        <taxon>Fagales</taxon>
        <taxon>Fagaceae</taxon>
        <taxon>Quercus</taxon>
    </lineage>
</organism>
<proteinExistence type="predicted"/>
<dbReference type="InterPro" id="IPR026961">
    <property type="entry name" value="PGG_dom"/>
</dbReference>
<feature type="repeat" description="ANK" evidence="1">
    <location>
        <begin position="184"/>
        <end position="206"/>
    </location>
</feature>
<feature type="transmembrane region" description="Helical" evidence="3">
    <location>
        <begin position="625"/>
        <end position="650"/>
    </location>
</feature>